<name>A0A4R1NMQ7_9RHOB</name>
<dbReference type="PIRSF" id="PIRSF033913">
    <property type="entry name" value="S-S_format_DsbB"/>
    <property type="match status" value="1"/>
</dbReference>
<comment type="caution">
    <text evidence="6">The sequence shown here is derived from an EMBL/GenBank/DDBJ whole genome shotgun (WGS) entry which is preliminary data.</text>
</comment>
<evidence type="ECO:0000256" key="5">
    <source>
        <dbReference type="SAM" id="Phobius"/>
    </source>
</evidence>
<dbReference type="AlphaFoldDB" id="A0A4R1NMQ7"/>
<organism evidence="6 7">
    <name type="scientific">Shimia isoporae</name>
    <dbReference type="NCBI Taxonomy" id="647720"/>
    <lineage>
        <taxon>Bacteria</taxon>
        <taxon>Pseudomonadati</taxon>
        <taxon>Pseudomonadota</taxon>
        <taxon>Alphaproteobacteria</taxon>
        <taxon>Rhodobacterales</taxon>
        <taxon>Roseobacteraceae</taxon>
    </lineage>
</organism>
<evidence type="ECO:0000256" key="1">
    <source>
        <dbReference type="ARBA" id="ARBA00004141"/>
    </source>
</evidence>
<evidence type="ECO:0000313" key="6">
    <source>
        <dbReference type="EMBL" id="TCL09614.1"/>
    </source>
</evidence>
<dbReference type="OrthoDB" id="9808637at2"/>
<keyword evidence="3 5" id="KW-1133">Transmembrane helix</keyword>
<evidence type="ECO:0000256" key="4">
    <source>
        <dbReference type="ARBA" id="ARBA00023136"/>
    </source>
</evidence>
<dbReference type="GO" id="GO:0015035">
    <property type="term" value="F:protein-disulfide reductase activity"/>
    <property type="evidence" value="ECO:0007669"/>
    <property type="project" value="InterPro"/>
</dbReference>
<feature type="transmembrane region" description="Helical" evidence="5">
    <location>
        <begin position="138"/>
        <end position="156"/>
    </location>
</feature>
<sequence length="160" mass="17547">MKYLDLLSQKQWVGLLTAFSVFMVLGAWGFEFIGNLPPCQLCYYQRYPHWVAAGAGVLAIFVGGQIWLYLGALGAAASGFVAAFHTGVERGWWDGPASCSGGMALDKVSTDDLFDQIMSAPLVRCDEIPWELFGLSMANYNMLMSLTAAVLWIYAARRSS</sequence>
<gene>
    <name evidence="6" type="ORF">BXY66_1668</name>
</gene>
<keyword evidence="2 5" id="KW-0812">Transmembrane</keyword>
<evidence type="ECO:0000313" key="7">
    <source>
        <dbReference type="Proteomes" id="UP000295673"/>
    </source>
</evidence>
<proteinExistence type="predicted"/>
<dbReference type="EMBL" id="SMGR01000001">
    <property type="protein sequence ID" value="TCL09614.1"/>
    <property type="molecule type" value="Genomic_DNA"/>
</dbReference>
<dbReference type="SUPFAM" id="SSF158442">
    <property type="entry name" value="DsbB-like"/>
    <property type="match status" value="1"/>
</dbReference>
<feature type="transmembrane region" description="Helical" evidence="5">
    <location>
        <begin position="50"/>
        <end position="70"/>
    </location>
</feature>
<reference evidence="6 7" key="1">
    <citation type="submission" date="2019-03" db="EMBL/GenBank/DDBJ databases">
        <title>Genomic Encyclopedia of Archaeal and Bacterial Type Strains, Phase II (KMG-II): from individual species to whole genera.</title>
        <authorList>
            <person name="Goeker M."/>
        </authorList>
    </citation>
    <scope>NUCLEOTIDE SEQUENCE [LARGE SCALE GENOMIC DNA]</scope>
    <source>
        <strain evidence="6 7">DSM 26433</strain>
    </source>
</reference>
<accession>A0A4R1NMQ7</accession>
<dbReference type="InterPro" id="IPR003752">
    <property type="entry name" value="DiS_bond_form_DsbB/BdbC"/>
</dbReference>
<protein>
    <submittedName>
        <fullName evidence="6">Disulfide bond formation protein DsbB</fullName>
    </submittedName>
</protein>
<keyword evidence="4 5" id="KW-0472">Membrane</keyword>
<dbReference type="Pfam" id="PF02600">
    <property type="entry name" value="DsbB"/>
    <property type="match status" value="1"/>
</dbReference>
<dbReference type="GO" id="GO:0016020">
    <property type="term" value="C:membrane"/>
    <property type="evidence" value="ECO:0007669"/>
    <property type="project" value="UniProtKB-SubCell"/>
</dbReference>
<keyword evidence="7" id="KW-1185">Reference proteome</keyword>
<dbReference type="GO" id="GO:0006457">
    <property type="term" value="P:protein folding"/>
    <property type="evidence" value="ECO:0007669"/>
    <property type="project" value="InterPro"/>
</dbReference>
<feature type="transmembrane region" description="Helical" evidence="5">
    <location>
        <begin position="12"/>
        <end position="30"/>
    </location>
</feature>
<evidence type="ECO:0000256" key="2">
    <source>
        <dbReference type="ARBA" id="ARBA00022692"/>
    </source>
</evidence>
<dbReference type="Gene3D" id="1.20.1550.10">
    <property type="entry name" value="DsbB-like"/>
    <property type="match status" value="1"/>
</dbReference>
<dbReference type="InterPro" id="IPR023380">
    <property type="entry name" value="DsbB-like_sf"/>
</dbReference>
<comment type="subcellular location">
    <subcellularLocation>
        <location evidence="1">Membrane</location>
        <topology evidence="1">Multi-pass membrane protein</topology>
    </subcellularLocation>
</comment>
<evidence type="ECO:0000256" key="3">
    <source>
        <dbReference type="ARBA" id="ARBA00022989"/>
    </source>
</evidence>
<dbReference type="InterPro" id="IPR024199">
    <property type="entry name" value="Uncharacterised_DsbB"/>
</dbReference>
<dbReference type="RefSeq" id="WP_132859637.1">
    <property type="nucleotide sequence ID" value="NZ_SMGR01000001.1"/>
</dbReference>
<dbReference type="Proteomes" id="UP000295673">
    <property type="component" value="Unassembled WGS sequence"/>
</dbReference>